<proteinExistence type="predicted"/>
<protein>
    <recommendedName>
        <fullName evidence="2">VTT domain-containing protein</fullName>
    </recommendedName>
</protein>
<feature type="transmembrane region" description="Helical" evidence="1">
    <location>
        <begin position="132"/>
        <end position="154"/>
    </location>
</feature>
<feature type="transmembrane region" description="Helical" evidence="1">
    <location>
        <begin position="21"/>
        <end position="48"/>
    </location>
</feature>
<name>A0A497EZX1_9CREN</name>
<evidence type="ECO:0000313" key="4">
    <source>
        <dbReference type="Proteomes" id="UP000269499"/>
    </source>
</evidence>
<feature type="transmembrane region" description="Helical" evidence="1">
    <location>
        <begin position="54"/>
        <end position="74"/>
    </location>
</feature>
<accession>A0A497EZX1</accession>
<sequence>MLENLEEWLIQIVVQHGYLGAFIVSILGNLIPFIPVPYLVAIFFMAAYLPVNPIILGIVSGVGGAVGKAIVYILSFGSGKLIGEEHEYRIARLRQLLDKYGALAVFIFTVTPSPDDIVIIPLGLIRYSFFKFLFACLVGKIILSTFIAAFGRTFVNLAEYWLGGSIHGAIASIAFLIIITAILLKVDWIIVTDIVDQEGWRGVIRRLRNGQWRDFLVKKREESKK</sequence>
<keyword evidence="1" id="KW-0472">Membrane</keyword>
<evidence type="ECO:0000313" key="3">
    <source>
        <dbReference type="EMBL" id="RLE52953.1"/>
    </source>
</evidence>
<dbReference type="Proteomes" id="UP000269499">
    <property type="component" value="Unassembled WGS sequence"/>
</dbReference>
<dbReference type="InterPro" id="IPR051311">
    <property type="entry name" value="DedA_domain"/>
</dbReference>
<evidence type="ECO:0000256" key="1">
    <source>
        <dbReference type="SAM" id="Phobius"/>
    </source>
</evidence>
<keyword evidence="1" id="KW-0812">Transmembrane</keyword>
<dbReference type="EMBL" id="QMRA01000089">
    <property type="protein sequence ID" value="RLE52953.1"/>
    <property type="molecule type" value="Genomic_DNA"/>
</dbReference>
<dbReference type="AlphaFoldDB" id="A0A497EZX1"/>
<reference evidence="3 4" key="1">
    <citation type="submission" date="2018-06" db="EMBL/GenBank/DDBJ databases">
        <title>Extensive metabolic versatility and redundancy in microbially diverse, dynamic hydrothermal sediments.</title>
        <authorList>
            <person name="Dombrowski N."/>
            <person name="Teske A."/>
            <person name="Baker B.J."/>
        </authorList>
    </citation>
    <scope>NUCLEOTIDE SEQUENCE [LARGE SCALE GENOMIC DNA]</scope>
    <source>
        <strain evidence="3">B20_G2</strain>
    </source>
</reference>
<organism evidence="3 4">
    <name type="scientific">Thermoproteota archaeon</name>
    <dbReference type="NCBI Taxonomy" id="2056631"/>
    <lineage>
        <taxon>Archaea</taxon>
        <taxon>Thermoproteota</taxon>
    </lineage>
</organism>
<dbReference type="Pfam" id="PF09335">
    <property type="entry name" value="VTT_dom"/>
    <property type="match status" value="1"/>
</dbReference>
<feature type="domain" description="VTT" evidence="2">
    <location>
        <begin position="42"/>
        <end position="152"/>
    </location>
</feature>
<dbReference type="PANTHER" id="PTHR42709">
    <property type="entry name" value="ALKALINE PHOSPHATASE LIKE PROTEIN"/>
    <property type="match status" value="1"/>
</dbReference>
<evidence type="ECO:0000259" key="2">
    <source>
        <dbReference type="Pfam" id="PF09335"/>
    </source>
</evidence>
<dbReference type="PANTHER" id="PTHR42709:SF10">
    <property type="entry name" value="SNARE ASSOCIATED GOLGI PROTEIN"/>
    <property type="match status" value="1"/>
</dbReference>
<feature type="transmembrane region" description="Helical" evidence="1">
    <location>
        <begin position="160"/>
        <end position="184"/>
    </location>
</feature>
<comment type="caution">
    <text evidence="3">The sequence shown here is derived from an EMBL/GenBank/DDBJ whole genome shotgun (WGS) entry which is preliminary data.</text>
</comment>
<keyword evidence="1" id="KW-1133">Transmembrane helix</keyword>
<dbReference type="InterPro" id="IPR032816">
    <property type="entry name" value="VTT_dom"/>
</dbReference>
<dbReference type="GO" id="GO:0005886">
    <property type="term" value="C:plasma membrane"/>
    <property type="evidence" value="ECO:0007669"/>
    <property type="project" value="TreeGrafter"/>
</dbReference>
<gene>
    <name evidence="3" type="ORF">DRJ26_04015</name>
</gene>